<protein>
    <submittedName>
        <fullName evidence="5">RhoGAP-domain-containing protein</fullName>
    </submittedName>
</protein>
<dbReference type="GeneID" id="54359471"/>
<dbReference type="PROSITE" id="PS50238">
    <property type="entry name" value="RHOGAP"/>
    <property type="match status" value="1"/>
</dbReference>
<feature type="compositionally biased region" description="Acidic residues" evidence="2">
    <location>
        <begin position="622"/>
        <end position="639"/>
    </location>
</feature>
<dbReference type="GO" id="GO:0005096">
    <property type="term" value="F:GTPase activator activity"/>
    <property type="evidence" value="ECO:0007669"/>
    <property type="project" value="UniProtKB-KW"/>
</dbReference>
<keyword evidence="4" id="KW-1185">Reference proteome</keyword>
<feature type="compositionally biased region" description="Polar residues" evidence="2">
    <location>
        <begin position="834"/>
        <end position="845"/>
    </location>
</feature>
<dbReference type="PANTHER" id="PTHR15228">
    <property type="entry name" value="SPERMATHECAL PHYSIOLOGY VARIANT"/>
    <property type="match status" value="1"/>
</dbReference>
<sequence length="947" mass="100468">MSTGGGYAAAAGTGGARPAPILAQSESTREKKDLAGWWKNFKRGDKKVPEQAPVQGIFGVPLQVSIRYANVAISLFNDEGQSYIYGYVPIVVAKCGVFLKEKATDVEGIFRLAGSEKRIKELRTAFDSPDRYGKGLDWTGYTVHDAANILRRYFNQLPEPIIPLEFYQRFRDPLKNHPGQASGTAASQPLSSGAFDTDAAIKIYQNLITELPPLNRQLLLYILDLLAVFASKSDMNKMTTQNLAAIFQPGILNHPQHDMAPQEYRLSQDILSFLIINQDSFLIGMQGTAADAETVRDVQNGSPRSGAASPAPSRAKTVIGRSGSNSSVAADSVRRFGSIRRNLSVSSKHSKRSEGTSNPMTPTSPVSAGGVQRSNTVPSRKGGGGAAGSRFQRELPPPSPLLTSSSTADDDTPTSASPPAPVRDSIYGSVPNTANAGTTSQRPAAFTPVEDVQSFNVPSNALTPTAARDFQTPQKDGSPSIAPQGGSGEKSSERSFSNTSSVTHGRKFLDILKQSPIGEADARRPNKLQKKRMPGASLSSAQSSSQSLQDNLSEAAPRSPLSPRLAPGIHNDVVAEMPGEQSEYTTPLATPLATVPPSRLNETAAKVNSTSPANSFHSQTDDTSDADLVGDDMPSNDDESAARDKKRSRWRFSRSSNRLASPSMPGSALGALTSRDNATSRSTIGSTVGSSVTSQPRRSFQDQRASMALPSTETSTNATSITTTGSTSSDATAGGKSAAAAQQQQQNNDSAVFSDSERERKTAGPMSWIRGKIQERKDKDAEKRSRTPDRVGSSTSQIFQHERSKSRPDLQASQQHLPEVSNADASVTDHRLSEQNAAQRSISNPKAQYVTDAAQSTPPQPIVASTWMAPAPLISPTAFSSVPGTAPSTSTGAAPTITNSASAGQTTWMPVSNPLQQIPEVAIAPPTAEHTAGTAPEDITAKNASVQ</sequence>
<feature type="compositionally biased region" description="Low complexity" evidence="2">
    <location>
        <begin position="401"/>
        <end position="415"/>
    </location>
</feature>
<feature type="compositionally biased region" description="Basic and acidic residues" evidence="2">
    <location>
        <begin position="772"/>
        <end position="789"/>
    </location>
</feature>
<feature type="compositionally biased region" description="Gly residues" evidence="2">
    <location>
        <begin position="1"/>
        <end position="15"/>
    </location>
</feature>
<dbReference type="GO" id="GO:0060237">
    <property type="term" value="P:regulation of fungal-type cell wall organization"/>
    <property type="evidence" value="ECO:0007669"/>
    <property type="project" value="TreeGrafter"/>
</dbReference>
<reference evidence="5" key="3">
    <citation type="submission" date="2025-08" db="UniProtKB">
        <authorList>
            <consortium name="RefSeq"/>
        </authorList>
    </citation>
    <scope>IDENTIFICATION</scope>
    <source>
        <strain evidence="5">CBS 342.82</strain>
    </source>
</reference>
<reference evidence="5" key="2">
    <citation type="submission" date="2020-04" db="EMBL/GenBank/DDBJ databases">
        <authorList>
            <consortium name="NCBI Genome Project"/>
        </authorList>
    </citation>
    <scope>NUCLEOTIDE SEQUENCE</scope>
    <source>
        <strain evidence="5">CBS 342.82</strain>
    </source>
</reference>
<dbReference type="InterPro" id="IPR051025">
    <property type="entry name" value="RhoGAP"/>
</dbReference>
<evidence type="ECO:0000256" key="2">
    <source>
        <dbReference type="SAM" id="MobiDB-lite"/>
    </source>
</evidence>
<feature type="compositionally biased region" description="Low complexity" evidence="2">
    <location>
        <begin position="883"/>
        <end position="896"/>
    </location>
</feature>
<feature type="compositionally biased region" description="Polar residues" evidence="2">
    <location>
        <begin position="897"/>
        <end position="910"/>
    </location>
</feature>
<gene>
    <name evidence="5" type="ORF">K489DRAFT_323075</name>
</gene>
<dbReference type="RefSeq" id="XP_033458226.1">
    <property type="nucleotide sequence ID" value="XM_033601671.1"/>
</dbReference>
<proteinExistence type="predicted"/>
<dbReference type="AlphaFoldDB" id="A0A6J3LZH8"/>
<evidence type="ECO:0000256" key="1">
    <source>
        <dbReference type="ARBA" id="ARBA00022468"/>
    </source>
</evidence>
<evidence type="ECO:0000259" key="3">
    <source>
        <dbReference type="PROSITE" id="PS50238"/>
    </source>
</evidence>
<dbReference type="InterPro" id="IPR008936">
    <property type="entry name" value="Rho_GTPase_activation_prot"/>
</dbReference>
<feature type="region of interest" description="Disordered" evidence="2">
    <location>
        <begin position="296"/>
        <end position="441"/>
    </location>
</feature>
<feature type="compositionally biased region" description="Low complexity" evidence="2">
    <location>
        <begin position="301"/>
        <end position="315"/>
    </location>
</feature>
<feature type="region of interest" description="Disordered" evidence="2">
    <location>
        <begin position="881"/>
        <end position="910"/>
    </location>
</feature>
<dbReference type="Proteomes" id="UP000504637">
    <property type="component" value="Unplaced"/>
</dbReference>
<feature type="region of interest" description="Disordered" evidence="2">
    <location>
        <begin position="469"/>
        <end position="567"/>
    </location>
</feature>
<dbReference type="GO" id="GO:0005938">
    <property type="term" value="C:cell cortex"/>
    <property type="evidence" value="ECO:0007669"/>
    <property type="project" value="TreeGrafter"/>
</dbReference>
<feature type="compositionally biased region" description="Low complexity" evidence="2">
    <location>
        <begin position="711"/>
        <end position="751"/>
    </location>
</feature>
<organism evidence="5">
    <name type="scientific">Dissoconium aciculare CBS 342.82</name>
    <dbReference type="NCBI Taxonomy" id="1314786"/>
    <lineage>
        <taxon>Eukaryota</taxon>
        <taxon>Fungi</taxon>
        <taxon>Dikarya</taxon>
        <taxon>Ascomycota</taxon>
        <taxon>Pezizomycotina</taxon>
        <taxon>Dothideomycetes</taxon>
        <taxon>Dothideomycetidae</taxon>
        <taxon>Mycosphaerellales</taxon>
        <taxon>Dissoconiaceae</taxon>
        <taxon>Dissoconium</taxon>
    </lineage>
</organism>
<dbReference type="Gene3D" id="1.10.555.10">
    <property type="entry name" value="Rho GTPase activation protein"/>
    <property type="match status" value="1"/>
</dbReference>
<feature type="region of interest" description="Disordered" evidence="2">
    <location>
        <begin position="604"/>
        <end position="845"/>
    </location>
</feature>
<dbReference type="InterPro" id="IPR000198">
    <property type="entry name" value="RhoGAP_dom"/>
</dbReference>
<feature type="compositionally biased region" description="Polar residues" evidence="2">
    <location>
        <begin position="695"/>
        <end position="704"/>
    </location>
</feature>
<accession>A0A6J3LZH8</accession>
<reference evidence="5" key="1">
    <citation type="submission" date="2020-01" db="EMBL/GenBank/DDBJ databases">
        <authorList>
            <consortium name="DOE Joint Genome Institute"/>
            <person name="Haridas S."/>
            <person name="Albert R."/>
            <person name="Binder M."/>
            <person name="Bloem J."/>
            <person name="Labutti K."/>
            <person name="Salamov A."/>
            <person name="Andreopoulos B."/>
            <person name="Baker S.E."/>
            <person name="Barry K."/>
            <person name="Bills G."/>
            <person name="Bluhm B.H."/>
            <person name="Cannon C."/>
            <person name="Castanera R."/>
            <person name="Culley D.E."/>
            <person name="Daum C."/>
            <person name="Ezra D."/>
            <person name="Gonzalez J.B."/>
            <person name="Henrissat B."/>
            <person name="Kuo A."/>
            <person name="Liang C."/>
            <person name="Lipzen A."/>
            <person name="Lutzoni F."/>
            <person name="Magnuson J."/>
            <person name="Mondo S."/>
            <person name="Nolan M."/>
            <person name="Ohm R."/>
            <person name="Pangilinan J."/>
            <person name="Park H.-J."/>
            <person name="Ramirez L."/>
            <person name="Alfaro M."/>
            <person name="Sun H."/>
            <person name="Tritt A."/>
            <person name="Yoshinaga Y."/>
            <person name="Zwiers L.-H."/>
            <person name="Turgeon B.G."/>
            <person name="Goodwin S.B."/>
            <person name="Spatafora J.W."/>
            <person name="Crous P.W."/>
            <person name="Grigoriev I.V."/>
        </authorList>
    </citation>
    <scope>NUCLEOTIDE SEQUENCE</scope>
    <source>
        <strain evidence="5">CBS 342.82</strain>
    </source>
</reference>
<feature type="compositionally biased region" description="Low complexity" evidence="2">
    <location>
        <begin position="679"/>
        <end position="694"/>
    </location>
</feature>
<name>A0A6J3LZH8_9PEZI</name>
<feature type="compositionally biased region" description="Low complexity" evidence="2">
    <location>
        <begin position="536"/>
        <end position="549"/>
    </location>
</feature>
<evidence type="ECO:0000313" key="4">
    <source>
        <dbReference type="Proteomes" id="UP000504637"/>
    </source>
</evidence>
<feature type="compositionally biased region" description="Polar residues" evidence="2">
    <location>
        <begin position="355"/>
        <end position="378"/>
    </location>
</feature>
<feature type="region of interest" description="Disordered" evidence="2">
    <location>
        <begin position="927"/>
        <end position="947"/>
    </location>
</feature>
<dbReference type="GO" id="GO:0007165">
    <property type="term" value="P:signal transduction"/>
    <property type="evidence" value="ECO:0007669"/>
    <property type="project" value="InterPro"/>
</dbReference>
<keyword evidence="1" id="KW-0343">GTPase activation</keyword>
<dbReference type="CDD" id="cd04396">
    <property type="entry name" value="RhoGAP_fSAC7_BAG7"/>
    <property type="match status" value="1"/>
</dbReference>
<feature type="domain" description="Rho-GAP" evidence="3">
    <location>
        <begin position="73"/>
        <end position="282"/>
    </location>
</feature>
<feature type="compositionally biased region" description="Polar residues" evidence="2">
    <location>
        <begin position="494"/>
        <end position="503"/>
    </location>
</feature>
<dbReference type="OrthoDB" id="3196451at2759"/>
<dbReference type="PANTHER" id="PTHR15228:SF25">
    <property type="entry name" value="F-BAR DOMAIN-CONTAINING PROTEIN"/>
    <property type="match status" value="1"/>
</dbReference>
<feature type="compositionally biased region" description="Polar residues" evidence="2">
    <location>
        <begin position="430"/>
        <end position="441"/>
    </location>
</feature>
<dbReference type="SUPFAM" id="SSF48350">
    <property type="entry name" value="GTPase activation domain, GAP"/>
    <property type="match status" value="1"/>
</dbReference>
<feature type="region of interest" description="Disordered" evidence="2">
    <location>
        <begin position="1"/>
        <end position="27"/>
    </location>
</feature>
<dbReference type="SMART" id="SM00324">
    <property type="entry name" value="RhoGAP"/>
    <property type="match status" value="1"/>
</dbReference>
<dbReference type="Pfam" id="PF00620">
    <property type="entry name" value="RhoGAP"/>
    <property type="match status" value="1"/>
</dbReference>
<feature type="compositionally biased region" description="Polar residues" evidence="2">
    <location>
        <begin position="606"/>
        <end position="618"/>
    </location>
</feature>
<evidence type="ECO:0000313" key="5">
    <source>
        <dbReference type="RefSeq" id="XP_033458226.1"/>
    </source>
</evidence>